<dbReference type="EMBL" id="CM017321">
    <property type="protein sequence ID" value="KAE7997109.1"/>
    <property type="molecule type" value="Genomic_DNA"/>
</dbReference>
<protein>
    <recommendedName>
        <fullName evidence="6">Cyclin-dependent protein kinase inhibitor SMR1</fullName>
    </recommendedName>
</protein>
<organism evidence="4 5">
    <name type="scientific">Carpinus fangiana</name>
    <dbReference type="NCBI Taxonomy" id="176857"/>
    <lineage>
        <taxon>Eukaryota</taxon>
        <taxon>Viridiplantae</taxon>
        <taxon>Streptophyta</taxon>
        <taxon>Embryophyta</taxon>
        <taxon>Tracheophyta</taxon>
        <taxon>Spermatophyta</taxon>
        <taxon>Magnoliopsida</taxon>
        <taxon>eudicotyledons</taxon>
        <taxon>Gunneridae</taxon>
        <taxon>Pentapetalae</taxon>
        <taxon>rosids</taxon>
        <taxon>fabids</taxon>
        <taxon>Fagales</taxon>
        <taxon>Betulaceae</taxon>
        <taxon>Carpinus</taxon>
    </lineage>
</organism>
<keyword evidence="1" id="KW-0649">Protein kinase inhibitor</keyword>
<evidence type="ECO:0000313" key="5">
    <source>
        <dbReference type="Proteomes" id="UP000327013"/>
    </source>
</evidence>
<dbReference type="AlphaFoldDB" id="A0A5N6QEL8"/>
<dbReference type="PANTHER" id="PTHR33142:SF13">
    <property type="entry name" value="CYCLIN-DEPENDENT PROTEIN KINASE INHIBITOR SMR1"/>
    <property type="match status" value="1"/>
</dbReference>
<evidence type="ECO:0000256" key="1">
    <source>
        <dbReference type="ARBA" id="ARBA00023013"/>
    </source>
</evidence>
<dbReference type="Proteomes" id="UP000327013">
    <property type="component" value="Chromosome 1"/>
</dbReference>
<evidence type="ECO:0008006" key="6">
    <source>
        <dbReference type="Google" id="ProtNLM"/>
    </source>
</evidence>
<keyword evidence="5" id="KW-1185">Reference proteome</keyword>
<dbReference type="OrthoDB" id="662905at2759"/>
<dbReference type="PANTHER" id="PTHR33142">
    <property type="entry name" value="CYCLIN-DEPENDENT PROTEIN KINASE INHIBITOR SMR13"/>
    <property type="match status" value="1"/>
</dbReference>
<feature type="region of interest" description="Disordered" evidence="3">
    <location>
        <begin position="24"/>
        <end position="85"/>
    </location>
</feature>
<accession>A0A5N6QEL8</accession>
<name>A0A5N6QEL8_9ROSI</name>
<evidence type="ECO:0000256" key="3">
    <source>
        <dbReference type="SAM" id="MobiDB-lite"/>
    </source>
</evidence>
<reference evidence="4 5" key="1">
    <citation type="submission" date="2019-06" db="EMBL/GenBank/DDBJ databases">
        <title>A chromosomal-level reference genome of Carpinus fangiana (Coryloideae, Betulaceae).</title>
        <authorList>
            <person name="Yang X."/>
            <person name="Wang Z."/>
            <person name="Zhang L."/>
            <person name="Hao G."/>
            <person name="Liu J."/>
            <person name="Yang Y."/>
        </authorList>
    </citation>
    <scope>NUCLEOTIDE SEQUENCE [LARGE SCALE GENOMIC DNA]</scope>
    <source>
        <strain evidence="4">Cfa_2016G</strain>
        <tissue evidence="4">Leaf</tissue>
    </source>
</reference>
<dbReference type="InterPro" id="IPR040389">
    <property type="entry name" value="SMR"/>
</dbReference>
<evidence type="ECO:0000313" key="4">
    <source>
        <dbReference type="EMBL" id="KAE7997109.1"/>
    </source>
</evidence>
<gene>
    <name evidence="4" type="ORF">FH972_001771</name>
</gene>
<keyword evidence="2" id="KW-0131">Cell cycle</keyword>
<evidence type="ECO:0000256" key="2">
    <source>
        <dbReference type="ARBA" id="ARBA00023306"/>
    </source>
</evidence>
<dbReference type="GO" id="GO:0004860">
    <property type="term" value="F:protein kinase inhibitor activity"/>
    <property type="evidence" value="ECO:0007669"/>
    <property type="project" value="UniProtKB-KW"/>
</dbReference>
<dbReference type="GO" id="GO:0032875">
    <property type="term" value="P:regulation of DNA endoreduplication"/>
    <property type="evidence" value="ECO:0007669"/>
    <property type="project" value="InterPro"/>
</dbReference>
<proteinExistence type="predicted"/>
<sequence length="134" mass="15118">MSTDLEFLRDASKFRLLTVKTRTTAQAASKDAAEDDIGGGVVVEQPPKMEEEEEEAECRTPTSEEHRIPKILDCPPAPRKPRRVSSCKRKLSPELQFFEIVNPEEVDAFFRSSFERISAITSAKRRSCCPCPCK</sequence>